<proteinExistence type="predicted"/>
<sequence>MCHWHVASDGHPAWGFGSGISASPPLVAGPAAQAGTVLARLGSAAKSLLLSGAFVPALGERGWRGETRHHLAGNPAQGRPGSVLGVLSAQSPLLLSASLRDSRPAPAPAPGAQCQLGLSAYTPAPKAMGGGTEMPREPLGLGQP</sequence>
<dbReference type="AlphaFoldDB" id="A0A9D3X8R5"/>
<evidence type="ECO:0000313" key="3">
    <source>
        <dbReference type="Proteomes" id="UP000827986"/>
    </source>
</evidence>
<organism evidence="2 3">
    <name type="scientific">Mauremys mutica</name>
    <name type="common">yellowpond turtle</name>
    <dbReference type="NCBI Taxonomy" id="74926"/>
    <lineage>
        <taxon>Eukaryota</taxon>
        <taxon>Metazoa</taxon>
        <taxon>Chordata</taxon>
        <taxon>Craniata</taxon>
        <taxon>Vertebrata</taxon>
        <taxon>Euteleostomi</taxon>
        <taxon>Archelosauria</taxon>
        <taxon>Testudinata</taxon>
        <taxon>Testudines</taxon>
        <taxon>Cryptodira</taxon>
        <taxon>Durocryptodira</taxon>
        <taxon>Testudinoidea</taxon>
        <taxon>Geoemydidae</taxon>
        <taxon>Geoemydinae</taxon>
        <taxon>Mauremys</taxon>
    </lineage>
</organism>
<feature type="region of interest" description="Disordered" evidence="1">
    <location>
        <begin position="123"/>
        <end position="144"/>
    </location>
</feature>
<reference evidence="2" key="1">
    <citation type="submission" date="2021-09" db="EMBL/GenBank/DDBJ databases">
        <title>The genome of Mauremys mutica provides insights into the evolution of semi-aquatic lifestyle.</title>
        <authorList>
            <person name="Gong S."/>
            <person name="Gao Y."/>
        </authorList>
    </citation>
    <scope>NUCLEOTIDE SEQUENCE</scope>
    <source>
        <strain evidence="2">MM-2020</strain>
        <tissue evidence="2">Muscle</tissue>
    </source>
</reference>
<dbReference type="EMBL" id="JAHDVG010000478">
    <property type="protein sequence ID" value="KAH1174992.1"/>
    <property type="molecule type" value="Genomic_DNA"/>
</dbReference>
<dbReference type="Proteomes" id="UP000827986">
    <property type="component" value="Unassembled WGS sequence"/>
</dbReference>
<protein>
    <submittedName>
        <fullName evidence="2">Uncharacterized protein</fullName>
    </submittedName>
</protein>
<evidence type="ECO:0000313" key="2">
    <source>
        <dbReference type="EMBL" id="KAH1174992.1"/>
    </source>
</evidence>
<evidence type="ECO:0000256" key="1">
    <source>
        <dbReference type="SAM" id="MobiDB-lite"/>
    </source>
</evidence>
<accession>A0A9D3X8R5</accession>
<keyword evidence="3" id="KW-1185">Reference proteome</keyword>
<comment type="caution">
    <text evidence="2">The sequence shown here is derived from an EMBL/GenBank/DDBJ whole genome shotgun (WGS) entry which is preliminary data.</text>
</comment>
<name>A0A9D3X8R5_9SAUR</name>
<gene>
    <name evidence="2" type="ORF">KIL84_021406</name>
</gene>